<dbReference type="CDD" id="cd16913">
    <property type="entry name" value="YkuD_like"/>
    <property type="match status" value="1"/>
</dbReference>
<dbReference type="RefSeq" id="WP_182646105.1">
    <property type="nucleotide sequence ID" value="NZ_JALXXI010000001.1"/>
</dbReference>
<dbReference type="Gene3D" id="2.40.440.10">
    <property type="entry name" value="L,D-transpeptidase catalytic domain-like"/>
    <property type="match status" value="1"/>
</dbReference>
<keyword evidence="3 7" id="KW-0133">Cell shape</keyword>
<proteinExistence type="predicted"/>
<evidence type="ECO:0000256" key="7">
    <source>
        <dbReference type="PROSITE-ProRule" id="PRU01373"/>
    </source>
</evidence>
<reference evidence="9 10" key="1">
    <citation type="submission" date="2023-07" db="EMBL/GenBank/DDBJ databases">
        <title>Strategy for survival of the halotoleranting strain Dietzia MX2 from the Yakshinskoe mineral salts deposit.</title>
        <authorList>
            <person name="Kharitonova M.A."/>
            <person name="Kupriyanova-Ashina F.G."/>
            <person name="Shakirov T.R."/>
            <person name="Vafina M.S."/>
            <person name="Ilinskaya O.N."/>
        </authorList>
    </citation>
    <scope>NUCLEOTIDE SEQUENCE [LARGE SCALE GENOMIC DNA]</scope>
    <source>
        <strain evidence="9 10">MX2</strain>
    </source>
</reference>
<evidence type="ECO:0000259" key="8">
    <source>
        <dbReference type="PROSITE" id="PS52029"/>
    </source>
</evidence>
<comment type="pathway">
    <text evidence="1 7">Cell wall biogenesis; peptidoglycan biosynthesis.</text>
</comment>
<dbReference type="EMBL" id="JAUHTB010000028">
    <property type="protein sequence ID" value="MDN4507559.1"/>
    <property type="molecule type" value="Genomic_DNA"/>
</dbReference>
<evidence type="ECO:0000313" key="10">
    <source>
        <dbReference type="Proteomes" id="UP001172702"/>
    </source>
</evidence>
<dbReference type="SUPFAM" id="SSF141523">
    <property type="entry name" value="L,D-transpeptidase catalytic domain-like"/>
    <property type="match status" value="1"/>
</dbReference>
<evidence type="ECO:0000256" key="2">
    <source>
        <dbReference type="ARBA" id="ARBA00022679"/>
    </source>
</evidence>
<dbReference type="Proteomes" id="UP001172702">
    <property type="component" value="Unassembled WGS sequence"/>
</dbReference>
<sequence>METTGQNAYELEGEVVRKEAMLAGGAAPERTPAKRLASVAVALVAAVGLSACTIGDTEDTSTAAAPKEAPAAAAVIHTSFEDGTVAATPREPIVLDVTDGAFDDVTVTNEEGREVEGEFNAERSQWRTTETLGYNRDYSIEASATNDDGETITDSSSFSTVVPNSTTSASLVTGQGHTVGIAQPVAVRFESAVGDRKAVQDAIEVTTTPAVEGAFYWVSPSEVRWRPAEFWAPGTEVDVDVNIYGTDMGEGLYGAQDANSNFTIGDEVITTIDDNTKTMTTRINGEVVSSSPVSLGKASTPTPNGTYYIGDRYESLIMDSSTFGVPVDSADGYRLSVNWATQMSYSGIYVHAAPWSVEQQGFTNVSNGCINVTDAYAKSFQNSSNRGDVVKVINTVGPTLPGTDGLGDWNIPWETWRAGNADLA</sequence>
<keyword evidence="10" id="KW-1185">Reference proteome</keyword>
<name>A0ABT8H523_9ACTN</name>
<evidence type="ECO:0000256" key="1">
    <source>
        <dbReference type="ARBA" id="ARBA00004752"/>
    </source>
</evidence>
<dbReference type="Gene3D" id="2.60.40.3780">
    <property type="match status" value="1"/>
</dbReference>
<feature type="domain" description="L,D-TPase catalytic" evidence="8">
    <location>
        <begin position="268"/>
        <end position="393"/>
    </location>
</feature>
<gene>
    <name evidence="9" type="ORF">QYF62_16075</name>
</gene>
<dbReference type="PANTHER" id="PTHR30582">
    <property type="entry name" value="L,D-TRANSPEPTIDASE"/>
    <property type="match status" value="1"/>
</dbReference>
<keyword evidence="6 7" id="KW-0961">Cell wall biogenesis/degradation</keyword>
<dbReference type="Pfam" id="PF17964">
    <property type="entry name" value="Big_10"/>
    <property type="match status" value="1"/>
</dbReference>
<comment type="caution">
    <text evidence="9">The sequence shown here is derived from an EMBL/GenBank/DDBJ whole genome shotgun (WGS) entry which is preliminary data.</text>
</comment>
<evidence type="ECO:0000256" key="5">
    <source>
        <dbReference type="ARBA" id="ARBA00023315"/>
    </source>
</evidence>
<dbReference type="PROSITE" id="PS52029">
    <property type="entry name" value="LD_TPASE"/>
    <property type="match status" value="1"/>
</dbReference>
<dbReference type="InterPro" id="IPR038063">
    <property type="entry name" value="Transpep_catalytic_dom"/>
</dbReference>
<organism evidence="9 10">
    <name type="scientific">Dietzia maris</name>
    <dbReference type="NCBI Taxonomy" id="37915"/>
    <lineage>
        <taxon>Bacteria</taxon>
        <taxon>Bacillati</taxon>
        <taxon>Actinomycetota</taxon>
        <taxon>Actinomycetes</taxon>
        <taxon>Mycobacteriales</taxon>
        <taxon>Dietziaceae</taxon>
        <taxon>Dietzia</taxon>
    </lineage>
</organism>
<protein>
    <submittedName>
        <fullName evidence="9">Ig-like domain-containing protein</fullName>
    </submittedName>
</protein>
<evidence type="ECO:0000256" key="3">
    <source>
        <dbReference type="ARBA" id="ARBA00022960"/>
    </source>
</evidence>
<dbReference type="PANTHER" id="PTHR30582:SF2">
    <property type="entry name" value="L,D-TRANSPEPTIDASE YCIB-RELATED"/>
    <property type="match status" value="1"/>
</dbReference>
<feature type="active site" description="Proton donor/acceptor" evidence="7">
    <location>
        <position position="351"/>
    </location>
</feature>
<dbReference type="InterPro" id="IPR041280">
    <property type="entry name" value="Big_10"/>
</dbReference>
<evidence type="ECO:0000313" key="9">
    <source>
        <dbReference type="EMBL" id="MDN4507559.1"/>
    </source>
</evidence>
<feature type="active site" description="Nucleophile" evidence="7">
    <location>
        <position position="369"/>
    </location>
</feature>
<dbReference type="Pfam" id="PF03734">
    <property type="entry name" value="YkuD"/>
    <property type="match status" value="1"/>
</dbReference>
<dbReference type="InterPro" id="IPR005490">
    <property type="entry name" value="LD_TPept_cat_dom"/>
</dbReference>
<dbReference type="GeneID" id="97371953"/>
<evidence type="ECO:0000256" key="6">
    <source>
        <dbReference type="ARBA" id="ARBA00023316"/>
    </source>
</evidence>
<keyword evidence="4 7" id="KW-0573">Peptidoglycan synthesis</keyword>
<evidence type="ECO:0000256" key="4">
    <source>
        <dbReference type="ARBA" id="ARBA00022984"/>
    </source>
</evidence>
<accession>A0ABT8H523</accession>
<keyword evidence="5" id="KW-0012">Acyltransferase</keyword>
<dbReference type="Gene3D" id="2.60.40.3710">
    <property type="match status" value="1"/>
</dbReference>
<dbReference type="InterPro" id="IPR050979">
    <property type="entry name" value="LD-transpeptidase"/>
</dbReference>
<keyword evidence="2" id="KW-0808">Transferase</keyword>
<dbReference type="CDD" id="cd13432">
    <property type="entry name" value="LDT_IgD_like_2"/>
    <property type="match status" value="1"/>
</dbReference>